<gene>
    <name evidence="1" type="ORF">PBRASI_LOCUS4814</name>
</gene>
<evidence type="ECO:0000313" key="1">
    <source>
        <dbReference type="EMBL" id="CAG8545529.1"/>
    </source>
</evidence>
<keyword evidence="2" id="KW-1185">Reference proteome</keyword>
<sequence>MSEQSNYENFTNGFSSNPMINPDSDYYYVNSFSSEMSDPNPNIFSYPPSQQTFGYQRQDYYCPPDVGSFDSSNVRMNGSLDTNIPNNGNAGNYFYRVNNYPHPVNYTLPERPDQMPFLSTLSNNAGTMSNTGFVVLVVQVDLDKISAILQ</sequence>
<evidence type="ECO:0000313" key="2">
    <source>
        <dbReference type="Proteomes" id="UP000789739"/>
    </source>
</evidence>
<dbReference type="EMBL" id="CAJVPI010000522">
    <property type="protein sequence ID" value="CAG8545529.1"/>
    <property type="molecule type" value="Genomic_DNA"/>
</dbReference>
<accession>A0A9N9FNG4</accession>
<proteinExistence type="predicted"/>
<name>A0A9N9FNG4_9GLOM</name>
<dbReference type="AlphaFoldDB" id="A0A9N9FNG4"/>
<organism evidence="1 2">
    <name type="scientific">Paraglomus brasilianum</name>
    <dbReference type="NCBI Taxonomy" id="144538"/>
    <lineage>
        <taxon>Eukaryota</taxon>
        <taxon>Fungi</taxon>
        <taxon>Fungi incertae sedis</taxon>
        <taxon>Mucoromycota</taxon>
        <taxon>Glomeromycotina</taxon>
        <taxon>Glomeromycetes</taxon>
        <taxon>Paraglomerales</taxon>
        <taxon>Paraglomeraceae</taxon>
        <taxon>Paraglomus</taxon>
    </lineage>
</organism>
<protein>
    <submittedName>
        <fullName evidence="1">10904_t:CDS:1</fullName>
    </submittedName>
</protein>
<reference evidence="1" key="1">
    <citation type="submission" date="2021-06" db="EMBL/GenBank/DDBJ databases">
        <authorList>
            <person name="Kallberg Y."/>
            <person name="Tangrot J."/>
            <person name="Rosling A."/>
        </authorList>
    </citation>
    <scope>NUCLEOTIDE SEQUENCE</scope>
    <source>
        <strain evidence="1">BR232B</strain>
    </source>
</reference>
<dbReference type="Proteomes" id="UP000789739">
    <property type="component" value="Unassembled WGS sequence"/>
</dbReference>
<dbReference type="OrthoDB" id="10428093at2759"/>
<comment type="caution">
    <text evidence="1">The sequence shown here is derived from an EMBL/GenBank/DDBJ whole genome shotgun (WGS) entry which is preliminary data.</text>
</comment>